<evidence type="ECO:0000313" key="2">
    <source>
        <dbReference type="EMBL" id="GAA0497037.1"/>
    </source>
</evidence>
<dbReference type="Proteomes" id="UP001500880">
    <property type="component" value="Unassembled WGS sequence"/>
</dbReference>
<name>A0ABP3LAZ2_9BACI</name>
<feature type="transmembrane region" description="Helical" evidence="1">
    <location>
        <begin position="76"/>
        <end position="97"/>
    </location>
</feature>
<feature type="transmembrane region" description="Helical" evidence="1">
    <location>
        <begin position="50"/>
        <end position="70"/>
    </location>
</feature>
<comment type="caution">
    <text evidence="2">The sequence shown here is derived from an EMBL/GenBank/DDBJ whole genome shotgun (WGS) entry which is preliminary data.</text>
</comment>
<keyword evidence="1" id="KW-1133">Transmembrane helix</keyword>
<keyword evidence="1" id="KW-0472">Membrane</keyword>
<reference evidence="3" key="1">
    <citation type="journal article" date="2019" name="Int. J. Syst. Evol. Microbiol.">
        <title>The Global Catalogue of Microorganisms (GCM) 10K type strain sequencing project: providing services to taxonomists for standard genome sequencing and annotation.</title>
        <authorList>
            <consortium name="The Broad Institute Genomics Platform"/>
            <consortium name="The Broad Institute Genome Sequencing Center for Infectious Disease"/>
            <person name="Wu L."/>
            <person name="Ma J."/>
        </authorList>
    </citation>
    <scope>NUCLEOTIDE SEQUENCE [LARGE SCALE GENOMIC DNA]</scope>
    <source>
        <strain evidence="3">JCM 12389</strain>
    </source>
</reference>
<evidence type="ECO:0000313" key="3">
    <source>
        <dbReference type="Proteomes" id="UP001500880"/>
    </source>
</evidence>
<proteinExistence type="predicted"/>
<accession>A0ABP3LAZ2</accession>
<protein>
    <submittedName>
        <fullName evidence="2">Uncharacterized protein</fullName>
    </submittedName>
</protein>
<organism evidence="2 3">
    <name type="scientific">Salinibacillus aidingensis</name>
    <dbReference type="NCBI Taxonomy" id="237684"/>
    <lineage>
        <taxon>Bacteria</taxon>
        <taxon>Bacillati</taxon>
        <taxon>Bacillota</taxon>
        <taxon>Bacilli</taxon>
        <taxon>Bacillales</taxon>
        <taxon>Bacillaceae</taxon>
        <taxon>Salinibacillus</taxon>
    </lineage>
</organism>
<dbReference type="EMBL" id="BAAADO010000005">
    <property type="protein sequence ID" value="GAA0497037.1"/>
    <property type="molecule type" value="Genomic_DNA"/>
</dbReference>
<sequence>MSSKMQDDLKNIDDYVNELHNAFHSTRRNKLKLSSLVKAMLGKIFSINRMMMTIVKLLGILGISLSITLLPEPYVVYLLVGTSVVFFIWIIYLYAVIDLSRVEQKKMNLEAYEKVKEEEYRLFLPFIDKRDFSFKDLQKDTEETQKKLMDYSEHIQRLIENLQETQDGFYHFKERYNKMSRFLRQLRNNLSTLIKDELTLSQLDFGCDYSLYKIDGQTISFIDGKGLEPEKLGSSVSLDSSPSHLINVLKNRTDKMLPSEDRTIISKRMDLTNGEQWIVNIHLDETDAEEREKLNLDTNNGRLNLETSFQLFWLCLEIIRKFGRGNKETDSDNQNSSHK</sequence>
<dbReference type="RefSeq" id="WP_343841636.1">
    <property type="nucleotide sequence ID" value="NZ_BAAADO010000005.1"/>
</dbReference>
<keyword evidence="3" id="KW-1185">Reference proteome</keyword>
<keyword evidence="1" id="KW-0812">Transmembrane</keyword>
<evidence type="ECO:0000256" key="1">
    <source>
        <dbReference type="SAM" id="Phobius"/>
    </source>
</evidence>
<gene>
    <name evidence="2" type="ORF">GCM10008986_25010</name>
</gene>